<dbReference type="PANTHER" id="PTHR39206">
    <property type="entry name" value="SLL8004 PROTEIN"/>
    <property type="match status" value="1"/>
</dbReference>
<dbReference type="RefSeq" id="WP_254083271.1">
    <property type="nucleotide sequence ID" value="NZ_JAHESE010000003.1"/>
</dbReference>
<gene>
    <name evidence="1" type="ORF">KK062_05580</name>
</gene>
<dbReference type="Gene3D" id="3.40.50.300">
    <property type="entry name" value="P-loop containing nucleotide triphosphate hydrolases"/>
    <property type="match status" value="1"/>
</dbReference>
<dbReference type="EMBL" id="JAHESE010000003">
    <property type="protein sequence ID" value="MBT1707680.1"/>
    <property type="molecule type" value="Genomic_DNA"/>
</dbReference>
<dbReference type="Proteomes" id="UP001319080">
    <property type="component" value="Unassembled WGS sequence"/>
</dbReference>
<evidence type="ECO:0000313" key="2">
    <source>
        <dbReference type="Proteomes" id="UP001319080"/>
    </source>
</evidence>
<comment type="caution">
    <text evidence="1">The sequence shown here is derived from an EMBL/GenBank/DDBJ whole genome shotgun (WGS) entry which is preliminary data.</text>
</comment>
<sequence>MATLSIIAGPNGAGKSTYSKELLIELGIDSFDFDKELDLRWSIFSYDPLVRQGARDATHDLFIMQREAALFTRSNFAFETNYHTEAIIPTIEAFKENDFRIELQYVFLENIQLSLQRVKQRVLTGGHGVDNNTIRERFIASLRLLDTTFQLFDLVSLRCSSEGFLRHIADVEPGTKTAISFNEIPRELVPFIPNLYRFIHQK</sequence>
<dbReference type="SUPFAM" id="SSF52540">
    <property type="entry name" value="P-loop containing nucleoside triphosphate hydrolases"/>
    <property type="match status" value="1"/>
</dbReference>
<reference evidence="1 2" key="1">
    <citation type="submission" date="2021-05" db="EMBL/GenBank/DDBJ databases">
        <title>A Polyphasic approach of four new species of the genus Ohtaekwangia: Ohtaekwangia histidinii sp. nov., Ohtaekwangia cretensis sp. nov., Ohtaekwangia indiensis sp. nov., Ohtaekwangia reichenbachii sp. nov. from diverse environment.</title>
        <authorList>
            <person name="Octaviana S."/>
        </authorList>
    </citation>
    <scope>NUCLEOTIDE SEQUENCE [LARGE SCALE GENOMIC DNA]</scope>
    <source>
        <strain evidence="1 2">PWU5</strain>
    </source>
</reference>
<evidence type="ECO:0000313" key="1">
    <source>
        <dbReference type="EMBL" id="MBT1707680.1"/>
    </source>
</evidence>
<dbReference type="PANTHER" id="PTHR39206:SF1">
    <property type="entry name" value="SLL8004 PROTEIN"/>
    <property type="match status" value="1"/>
</dbReference>
<evidence type="ECO:0008006" key="3">
    <source>
        <dbReference type="Google" id="ProtNLM"/>
    </source>
</evidence>
<accession>A0AAP2DUH5</accession>
<name>A0AAP2DUH5_9BACT</name>
<protein>
    <recommendedName>
        <fullName evidence="3">UDP-N-acetylglucosamine kinase</fullName>
    </recommendedName>
</protein>
<dbReference type="InterPro" id="IPR027417">
    <property type="entry name" value="P-loop_NTPase"/>
</dbReference>
<dbReference type="AlphaFoldDB" id="A0AAP2DUH5"/>
<organism evidence="1 2">
    <name type="scientific">Dawidia cretensis</name>
    <dbReference type="NCBI Taxonomy" id="2782350"/>
    <lineage>
        <taxon>Bacteria</taxon>
        <taxon>Pseudomonadati</taxon>
        <taxon>Bacteroidota</taxon>
        <taxon>Cytophagia</taxon>
        <taxon>Cytophagales</taxon>
        <taxon>Chryseotaleaceae</taxon>
        <taxon>Dawidia</taxon>
    </lineage>
</organism>
<proteinExistence type="predicted"/>
<keyword evidence="2" id="KW-1185">Reference proteome</keyword>